<dbReference type="GO" id="GO:0030288">
    <property type="term" value="C:outer membrane-bounded periplasmic space"/>
    <property type="evidence" value="ECO:0007669"/>
    <property type="project" value="TreeGrafter"/>
</dbReference>
<dbReference type="InterPro" id="IPR001119">
    <property type="entry name" value="SLH_dom"/>
</dbReference>
<dbReference type="SMART" id="SM00646">
    <property type="entry name" value="Ami_3"/>
    <property type="match status" value="1"/>
</dbReference>
<dbReference type="AlphaFoldDB" id="K4LEY7"/>
<dbReference type="STRING" id="1089553.Tph_c04100"/>
<dbReference type="GO" id="GO:0071555">
    <property type="term" value="P:cell wall organization"/>
    <property type="evidence" value="ECO:0007669"/>
    <property type="project" value="UniProtKB-KW"/>
</dbReference>
<reference evidence="6 7" key="1">
    <citation type="journal article" date="2012" name="BMC Genomics">
        <title>Genome-guided analysis of physiological and morphological traits of the fermentative acetate oxidizer Thermacetogenium phaeum.</title>
        <authorList>
            <person name="Oehler D."/>
            <person name="Poehlein A."/>
            <person name="Leimbach A."/>
            <person name="Muller N."/>
            <person name="Daniel R."/>
            <person name="Gottschalk G."/>
            <person name="Schink B."/>
        </authorList>
    </citation>
    <scope>NUCLEOTIDE SEQUENCE [LARGE SCALE GENOMIC DNA]</scope>
    <source>
        <strain evidence="7">ATCC BAA-254 / DSM 26808 / PB</strain>
    </source>
</reference>
<dbReference type="InterPro" id="IPR036028">
    <property type="entry name" value="SH3-like_dom_sf"/>
</dbReference>
<feature type="domain" description="SH3b" evidence="5">
    <location>
        <begin position="226"/>
        <end position="289"/>
    </location>
</feature>
<dbReference type="SMART" id="SM00287">
    <property type="entry name" value="SH3b"/>
    <property type="match status" value="1"/>
</dbReference>
<dbReference type="Pfam" id="PF01520">
    <property type="entry name" value="Amidase_3"/>
    <property type="match status" value="1"/>
</dbReference>
<dbReference type="Pfam" id="PF08239">
    <property type="entry name" value="SH3_3"/>
    <property type="match status" value="1"/>
</dbReference>
<dbReference type="PANTHER" id="PTHR30404:SF0">
    <property type="entry name" value="N-ACETYLMURAMOYL-L-ALANINE AMIDASE AMIC"/>
    <property type="match status" value="1"/>
</dbReference>
<dbReference type="Gene3D" id="3.40.630.40">
    <property type="entry name" value="Zn-dependent exopeptidases"/>
    <property type="match status" value="1"/>
</dbReference>
<dbReference type="RefSeq" id="WP_015049575.1">
    <property type="nucleotide sequence ID" value="NC_018870.1"/>
</dbReference>
<protein>
    <submittedName>
        <fullName evidence="6">N-acetylmuramoyl-L-alanine amidase</fullName>
        <ecNumber evidence="6">3.5.1.28</ecNumber>
    </submittedName>
</protein>
<dbReference type="Gene3D" id="2.60.40.3500">
    <property type="match status" value="1"/>
</dbReference>
<gene>
    <name evidence="6" type="ordered locus">Tph_c04100</name>
</gene>
<keyword evidence="3" id="KW-0961">Cell wall biogenesis/degradation</keyword>
<feature type="domain" description="SLH" evidence="4">
    <location>
        <begin position="105"/>
        <end position="158"/>
    </location>
</feature>
<dbReference type="SUPFAM" id="SSF50044">
    <property type="entry name" value="SH3-domain"/>
    <property type="match status" value="1"/>
</dbReference>
<dbReference type="InterPro" id="IPR002508">
    <property type="entry name" value="MurNAc-LAA_cat"/>
</dbReference>
<dbReference type="Proteomes" id="UP000000467">
    <property type="component" value="Chromosome"/>
</dbReference>
<evidence type="ECO:0000256" key="3">
    <source>
        <dbReference type="ARBA" id="ARBA00023316"/>
    </source>
</evidence>
<dbReference type="GO" id="GO:0008745">
    <property type="term" value="F:N-acetylmuramoyl-L-alanine amidase activity"/>
    <property type="evidence" value="ECO:0007669"/>
    <property type="project" value="UniProtKB-EC"/>
</dbReference>
<dbReference type="PANTHER" id="PTHR30404">
    <property type="entry name" value="N-ACETYLMURAMOYL-L-ALANINE AMIDASE"/>
    <property type="match status" value="1"/>
</dbReference>
<name>K4LEY7_THEPS</name>
<dbReference type="GO" id="GO:0009253">
    <property type="term" value="P:peptidoglycan catabolic process"/>
    <property type="evidence" value="ECO:0007669"/>
    <property type="project" value="InterPro"/>
</dbReference>
<keyword evidence="2 6" id="KW-0378">Hydrolase</keyword>
<dbReference type="SUPFAM" id="SSF53187">
    <property type="entry name" value="Zn-dependent exopeptidases"/>
    <property type="match status" value="1"/>
</dbReference>
<evidence type="ECO:0000313" key="7">
    <source>
        <dbReference type="Proteomes" id="UP000000467"/>
    </source>
</evidence>
<dbReference type="InterPro" id="IPR021731">
    <property type="entry name" value="AMIN_dom"/>
</dbReference>
<dbReference type="EMBL" id="CP003732">
    <property type="protein sequence ID" value="AFV10657.1"/>
    <property type="molecule type" value="Genomic_DNA"/>
</dbReference>
<dbReference type="KEGG" id="tpz:Tph_c04100"/>
<evidence type="ECO:0000259" key="5">
    <source>
        <dbReference type="PROSITE" id="PS51781"/>
    </source>
</evidence>
<dbReference type="PROSITE" id="PS51781">
    <property type="entry name" value="SH3B"/>
    <property type="match status" value="1"/>
</dbReference>
<evidence type="ECO:0000259" key="4">
    <source>
        <dbReference type="PROSITE" id="PS51272"/>
    </source>
</evidence>
<dbReference type="CDD" id="cd02696">
    <property type="entry name" value="MurNAc-LAA"/>
    <property type="match status" value="1"/>
</dbReference>
<dbReference type="InterPro" id="IPR050695">
    <property type="entry name" value="N-acetylmuramoyl_amidase_3"/>
</dbReference>
<dbReference type="eggNOG" id="COG3103">
    <property type="taxonomic scope" value="Bacteria"/>
</dbReference>
<dbReference type="OrthoDB" id="9813450at2"/>
<organism evidence="6 7">
    <name type="scientific">Thermacetogenium phaeum (strain ATCC BAA-254 / DSM 26808 / PB)</name>
    <dbReference type="NCBI Taxonomy" id="1089553"/>
    <lineage>
        <taxon>Bacteria</taxon>
        <taxon>Bacillati</taxon>
        <taxon>Bacillota</taxon>
        <taxon>Clostridia</taxon>
        <taxon>Thermoanaerobacterales</taxon>
        <taxon>Thermoanaerobacteraceae</taxon>
        <taxon>Thermacetogenium</taxon>
    </lineage>
</organism>
<dbReference type="PROSITE" id="PS51272">
    <property type="entry name" value="SLH"/>
    <property type="match status" value="3"/>
</dbReference>
<proteinExistence type="predicted"/>
<dbReference type="Pfam" id="PF11741">
    <property type="entry name" value="AMIN"/>
    <property type="match status" value="1"/>
</dbReference>
<keyword evidence="7" id="KW-1185">Reference proteome</keyword>
<dbReference type="EC" id="3.5.1.28" evidence="6"/>
<dbReference type="HOGENOM" id="CLU_395822_0_0_9"/>
<sequence length="696" mass="74529">MSVFVCRKGCRSGSQHPGRGLFASLLLGLLAIGLVFFSPPAEAGEFADVRGHWAQGEIEKALAQGYVSGYPDGTFQPDRGITRAEFVAMVNGAFGISGTGPAFSDVRPDDWFAGAVRAAAGYGYIKGYPDGTFRPHQRINRQEAAGVLKGVLGTEKTAPLKFADAWQIASWARPAVASLVAEGVISGFPDGTFRPLGAITRAEAVVMINGGLRVKNGEEPGITPVRLYLTVTGSVVNIRSGPGTEYGILGQVRAGDLLQASARSTNNWYRVEYQGKTGWICGDYVEAHETRPPQRGDPGTLEVQAVSQAGGVLITLIGHSDTVYSWEEDDGNLVVTVPGVTLIRTPQSIAVGKAGVDRVVTKFSSAQPGTALVEVRFTDEPLPVYYRVQKGPPGELRIEVPNQINRIEADVEGEELVLRLAGTAPLDYQAFTLLNPRRLVFDFSGLVIHPFLLGWEKSIGLEGFTEARIGQFQADVARLVVETKCRVSYAAAREDGGRCLTLRLEAAGAAGSLVVIDPGHGGSDPGAVGPTGLREKDVNLAISQIVAEILRGQGYQVVLTRDGDYTVDLLPRAQLANGMGAAVFVSIHCNASINRSMGGTATYTYAPIGTTLGQQRDERLYLAELLQEEMVSALGLRNAGIFEENFSVLRNTQMPAALCEVAFISNYNEEQLLASDDFRRRVAEAIARAIARFLAG</sequence>
<keyword evidence="1" id="KW-0677">Repeat</keyword>
<evidence type="ECO:0000256" key="1">
    <source>
        <dbReference type="ARBA" id="ARBA00022737"/>
    </source>
</evidence>
<dbReference type="InterPro" id="IPR003646">
    <property type="entry name" value="SH3-like_bac-type"/>
</dbReference>
<dbReference type="Gene3D" id="2.30.30.40">
    <property type="entry name" value="SH3 Domains"/>
    <property type="match status" value="1"/>
</dbReference>
<accession>K4LEY7</accession>
<feature type="domain" description="SLH" evidence="4">
    <location>
        <begin position="41"/>
        <end position="104"/>
    </location>
</feature>
<dbReference type="Pfam" id="PF00395">
    <property type="entry name" value="SLH"/>
    <property type="match status" value="3"/>
</dbReference>
<dbReference type="eggNOG" id="COG0860">
    <property type="taxonomic scope" value="Bacteria"/>
</dbReference>
<evidence type="ECO:0000256" key="2">
    <source>
        <dbReference type="ARBA" id="ARBA00022801"/>
    </source>
</evidence>
<feature type="domain" description="SLH" evidence="4">
    <location>
        <begin position="159"/>
        <end position="222"/>
    </location>
</feature>
<evidence type="ECO:0000313" key="6">
    <source>
        <dbReference type="EMBL" id="AFV10657.1"/>
    </source>
</evidence>